<dbReference type="OrthoDB" id="9812707at2"/>
<dbReference type="Pfam" id="PF03781">
    <property type="entry name" value="FGE-sulfatase"/>
    <property type="match status" value="1"/>
</dbReference>
<dbReference type="Proteomes" id="UP000306196">
    <property type="component" value="Unassembled WGS sequence"/>
</dbReference>
<dbReference type="EMBL" id="VAUV01000001">
    <property type="protein sequence ID" value="TLD72689.1"/>
    <property type="molecule type" value="Genomic_DNA"/>
</dbReference>
<evidence type="ECO:0000259" key="1">
    <source>
        <dbReference type="Pfam" id="PF03781"/>
    </source>
</evidence>
<name>A0A5R8KLQ3_9BACT</name>
<organism evidence="2 3">
    <name type="scientific">Phragmitibacter flavus</name>
    <dbReference type="NCBI Taxonomy" id="2576071"/>
    <lineage>
        <taxon>Bacteria</taxon>
        <taxon>Pseudomonadati</taxon>
        <taxon>Verrucomicrobiota</taxon>
        <taxon>Verrucomicrobiia</taxon>
        <taxon>Verrucomicrobiales</taxon>
        <taxon>Verrucomicrobiaceae</taxon>
        <taxon>Phragmitibacter</taxon>
    </lineage>
</organism>
<proteinExistence type="predicted"/>
<keyword evidence="3" id="KW-1185">Reference proteome</keyword>
<dbReference type="InterPro" id="IPR016187">
    <property type="entry name" value="CTDL_fold"/>
</dbReference>
<dbReference type="PANTHER" id="PTHR23150:SF19">
    <property type="entry name" value="FORMYLGLYCINE-GENERATING ENZYME"/>
    <property type="match status" value="1"/>
</dbReference>
<reference evidence="2 3" key="1">
    <citation type="submission" date="2019-05" db="EMBL/GenBank/DDBJ databases">
        <title>Verrucobacter flavum gen. nov., sp. nov. a new member of the family Verrucomicrobiaceae.</title>
        <authorList>
            <person name="Szuroczki S."/>
            <person name="Abbaszade G."/>
            <person name="Szabo A."/>
            <person name="Felfoldi T."/>
            <person name="Schumann P."/>
            <person name="Boka K."/>
            <person name="Keki Z."/>
            <person name="Toumi M."/>
            <person name="Toth E."/>
        </authorList>
    </citation>
    <scope>NUCLEOTIDE SEQUENCE [LARGE SCALE GENOMIC DNA]</scope>
    <source>
        <strain evidence="2 3">MG-N-17</strain>
    </source>
</reference>
<dbReference type="InterPro" id="IPR051043">
    <property type="entry name" value="Sulfatase_Mod_Factor_Kinase"/>
</dbReference>
<dbReference type="AlphaFoldDB" id="A0A5R8KLQ3"/>
<dbReference type="SUPFAM" id="SSF56436">
    <property type="entry name" value="C-type lectin-like"/>
    <property type="match status" value="1"/>
</dbReference>
<evidence type="ECO:0000313" key="2">
    <source>
        <dbReference type="EMBL" id="TLD72689.1"/>
    </source>
</evidence>
<dbReference type="PANTHER" id="PTHR23150">
    <property type="entry name" value="SULFATASE MODIFYING FACTOR 1, 2"/>
    <property type="match status" value="1"/>
</dbReference>
<evidence type="ECO:0000313" key="3">
    <source>
        <dbReference type="Proteomes" id="UP000306196"/>
    </source>
</evidence>
<gene>
    <name evidence="2" type="ORF">FEM03_01030</name>
</gene>
<accession>A0A5R8KLQ3</accession>
<dbReference type="Gene3D" id="3.90.1580.10">
    <property type="entry name" value="paralog of FGE (formylglycine-generating enzyme)"/>
    <property type="match status" value="1"/>
</dbReference>
<dbReference type="InterPro" id="IPR005532">
    <property type="entry name" value="SUMF_dom"/>
</dbReference>
<protein>
    <submittedName>
        <fullName evidence="2">Formylglycine-generating enzyme family protein</fullName>
    </submittedName>
</protein>
<sequence length="161" mass="17717">MGIRLPRRHHHRHLCGTYAGPMLVLGENNAPVLNDIAWYGGNSSVGYKGAGWTTPKWPNQAYPGKVAGPRRIGQKKANAWGLKDMLGNLYEWTLNFTYDYPDGELVIDPTGPATGKNHPYRGGAWNHYAVQCRAAKSYEGPPTLRGNNLGFRVALVMKSGP</sequence>
<dbReference type="InterPro" id="IPR042095">
    <property type="entry name" value="SUMF_sf"/>
</dbReference>
<feature type="domain" description="Sulfatase-modifying factor enzyme-like" evidence="1">
    <location>
        <begin position="48"/>
        <end position="154"/>
    </location>
</feature>
<comment type="caution">
    <text evidence="2">The sequence shown here is derived from an EMBL/GenBank/DDBJ whole genome shotgun (WGS) entry which is preliminary data.</text>
</comment>
<dbReference type="GO" id="GO:0120147">
    <property type="term" value="F:formylglycine-generating oxidase activity"/>
    <property type="evidence" value="ECO:0007669"/>
    <property type="project" value="TreeGrafter"/>
</dbReference>